<dbReference type="InterPro" id="IPR007345">
    <property type="entry name" value="Polysacch_pyruvyl_Trfase"/>
</dbReference>
<feature type="domain" description="Polysaccharide pyruvyl transferase" evidence="2">
    <location>
        <begin position="16"/>
        <end position="259"/>
    </location>
</feature>
<protein>
    <recommendedName>
        <fullName evidence="2">Polysaccharide pyruvyl transferase domain-containing protein</fullName>
    </recommendedName>
</protein>
<evidence type="ECO:0000313" key="4">
    <source>
        <dbReference type="Proteomes" id="UP001157125"/>
    </source>
</evidence>
<feature type="region of interest" description="Disordered" evidence="1">
    <location>
        <begin position="261"/>
        <end position="333"/>
    </location>
</feature>
<gene>
    <name evidence="3" type="ORF">GCM10025876_25770</name>
</gene>
<organism evidence="3 4">
    <name type="scientific">Demequina litorisediminis</name>
    <dbReference type="NCBI Taxonomy" id="1849022"/>
    <lineage>
        <taxon>Bacteria</taxon>
        <taxon>Bacillati</taxon>
        <taxon>Actinomycetota</taxon>
        <taxon>Actinomycetes</taxon>
        <taxon>Micrococcales</taxon>
        <taxon>Demequinaceae</taxon>
        <taxon>Demequina</taxon>
    </lineage>
</organism>
<reference evidence="4" key="1">
    <citation type="journal article" date="2019" name="Int. J. Syst. Evol. Microbiol.">
        <title>The Global Catalogue of Microorganisms (GCM) 10K type strain sequencing project: providing services to taxonomists for standard genome sequencing and annotation.</title>
        <authorList>
            <consortium name="The Broad Institute Genomics Platform"/>
            <consortium name="The Broad Institute Genome Sequencing Center for Infectious Disease"/>
            <person name="Wu L."/>
            <person name="Ma J."/>
        </authorList>
    </citation>
    <scope>NUCLEOTIDE SEQUENCE [LARGE SCALE GENOMIC DNA]</scope>
    <source>
        <strain evidence="4">NBRC 112299</strain>
    </source>
</reference>
<evidence type="ECO:0000256" key="1">
    <source>
        <dbReference type="SAM" id="MobiDB-lite"/>
    </source>
</evidence>
<proteinExistence type="predicted"/>
<sequence>MKAVLIGDISWPDLYHLGDEAMTEAAIDMLRARGFDDITLVAGNPGVAEEFYGLPAVRRVRFRGDWSRGRNEWRLADVARVLAEQDWDDHPIYPAIRDADAVIIAGGGNMNSRDYHLLFERVAAKRIAEHFGVPLYITSQTVGPMLDEPDRALIVELLTYARAFGAREQTTYALLKDLAPDPTTVFQTLDDAVLLTADDAAREAARELSAGAPYVVASFTWHAGAAWPTVEEYHAAMATVCADIAERLDLDVLLAPHAGSFHADNANRDHSATMPSSRWRRTREYAPPAWSPPVRTSHSSRVPQHRSRPAITPRCSRRPPSRPPSPSHRRTTRPFAWAAPLATWGWAGLWSPPPRSTSCSTPCAKPRSAPTVSPPTSRPQAPRPSPSSRRGGMLSPRPSPRARPWSSPRRSRSLRTPPRERGRCAMRTASH</sequence>
<dbReference type="PANTHER" id="PTHR36836">
    <property type="entry name" value="COLANIC ACID BIOSYNTHESIS PROTEIN WCAK"/>
    <property type="match status" value="1"/>
</dbReference>
<feature type="region of interest" description="Disordered" evidence="1">
    <location>
        <begin position="355"/>
        <end position="431"/>
    </location>
</feature>
<feature type="compositionally biased region" description="Pro residues" evidence="1">
    <location>
        <begin position="372"/>
        <end position="385"/>
    </location>
</feature>
<dbReference type="PANTHER" id="PTHR36836:SF1">
    <property type="entry name" value="COLANIC ACID BIOSYNTHESIS PROTEIN WCAK"/>
    <property type="match status" value="1"/>
</dbReference>
<comment type="caution">
    <text evidence="3">The sequence shown here is derived from an EMBL/GenBank/DDBJ whole genome shotgun (WGS) entry which is preliminary data.</text>
</comment>
<feature type="compositionally biased region" description="Low complexity" evidence="1">
    <location>
        <begin position="386"/>
        <end position="408"/>
    </location>
</feature>
<dbReference type="Pfam" id="PF04230">
    <property type="entry name" value="PS_pyruv_trans"/>
    <property type="match status" value="1"/>
</dbReference>
<keyword evidence="4" id="KW-1185">Reference proteome</keyword>
<evidence type="ECO:0000313" key="3">
    <source>
        <dbReference type="EMBL" id="GMA36373.1"/>
    </source>
</evidence>
<dbReference type="Proteomes" id="UP001157125">
    <property type="component" value="Unassembled WGS sequence"/>
</dbReference>
<name>A0ABQ6IGU7_9MICO</name>
<evidence type="ECO:0000259" key="2">
    <source>
        <dbReference type="Pfam" id="PF04230"/>
    </source>
</evidence>
<dbReference type="EMBL" id="BSUN01000001">
    <property type="protein sequence ID" value="GMA36373.1"/>
    <property type="molecule type" value="Genomic_DNA"/>
</dbReference>
<accession>A0ABQ6IGU7</accession>